<protein>
    <recommendedName>
        <fullName evidence="1">DUF2779 domain-containing protein</fullName>
    </recommendedName>
</protein>
<dbReference type="InterPro" id="IPR021301">
    <property type="entry name" value="DUF2779"/>
</dbReference>
<accession>A0A4V1AQ79</accession>
<feature type="domain" description="DUF2779" evidence="1">
    <location>
        <begin position="464"/>
        <end position="602"/>
    </location>
</feature>
<sequence>MILKNVVKKEDFKKWFTSCNKEAWIFHDITNFEKALELKKQKVYEYFLKTEIDDGGFDTSSGFDPLELYSELLNKEDLSEEEEKQKETLLKTLESFEGIELSPMSAETILDGEAVGQAAREYFIEKLESENIKNKTNFKYFDFQQFGYELSANKTKEILLDSDYKLFFEPTFEVFSGKLRTRCDVLWKNQDNQFEIIEVKASTKEKKEHIFDLLYQYIVVSKNYNIKEVKLCLINNDYYRGLEHPLVLLENLEDLDSKVDYEKEVKPFLENDFEVENTNEPEDINYQILFNVKNRITKNKKTISFKTLFECILYSTNIEDILLDISNSFDNENILKNDLCGTYKIDYKNFDLKLEENKYCKHVVNWFDKTDYTLFNLPRFKQKAAKYFRQFDKLNLESLTFNDLTQLEKPSLKEYFNDDLKKIIIKTNTYLKNNKVLDPTDVIDLEKLDVLEEVLREYYDFPLYMYDFETSKWAIPKYNKTKSYQQIPFQFSIHILKDEDYDFNQPNKTMDHYNFIASSIEDPRPDFIKQFIIACFSKGPGRYVAYNKSFERMVLKDLMTAFPKYLKPLKYIYENTIDLMDFFKKPKSNWLIYHPDFRGSASIKTTQPTLDSSLSYKDLKINKGDKASSVFRRYADQTFSQEQWDQLYKNDMLLYCDRDTLAMVVVLQKIIEIVKEAKPDIVERIRKVKLNEV</sequence>
<dbReference type="OrthoDB" id="9783873at2"/>
<keyword evidence="3" id="KW-1185">Reference proteome</keyword>
<dbReference type="Proteomes" id="UP000294309">
    <property type="component" value="Chromosome"/>
</dbReference>
<dbReference type="RefSeq" id="WP_134297350.1">
    <property type="nucleotide sequence ID" value="NZ_CP038013.1"/>
</dbReference>
<reference evidence="2 3" key="1">
    <citation type="submission" date="2019-03" db="EMBL/GenBank/DDBJ databases">
        <title>Complete genome sequence of Spiroplasma gladiatoris TG-1 (DSM 22552).</title>
        <authorList>
            <person name="Lin Y.-C."/>
            <person name="Chou L."/>
            <person name="Kuo C.-H."/>
        </authorList>
    </citation>
    <scope>NUCLEOTIDE SEQUENCE [LARGE SCALE GENOMIC DNA]</scope>
    <source>
        <strain evidence="2 3">TG-1</strain>
    </source>
</reference>
<name>A0A4V1AQ79_9MOLU</name>
<evidence type="ECO:0000313" key="2">
    <source>
        <dbReference type="EMBL" id="QBQ07559.1"/>
    </source>
</evidence>
<evidence type="ECO:0000313" key="3">
    <source>
        <dbReference type="Proteomes" id="UP000294309"/>
    </source>
</evidence>
<evidence type="ECO:0000259" key="1">
    <source>
        <dbReference type="Pfam" id="PF11074"/>
    </source>
</evidence>
<dbReference type="AlphaFoldDB" id="A0A4V1AQ79"/>
<gene>
    <name evidence="2" type="ORF">SGLAD_v1c03600</name>
</gene>
<organism evidence="2 3">
    <name type="scientific">Spiroplasma gladiatoris</name>
    <dbReference type="NCBI Taxonomy" id="2143"/>
    <lineage>
        <taxon>Bacteria</taxon>
        <taxon>Bacillati</taxon>
        <taxon>Mycoplasmatota</taxon>
        <taxon>Mollicutes</taxon>
        <taxon>Entomoplasmatales</taxon>
        <taxon>Spiroplasmataceae</taxon>
        <taxon>Spiroplasma</taxon>
    </lineage>
</organism>
<dbReference type="Pfam" id="PF11074">
    <property type="entry name" value="DUF2779"/>
    <property type="match status" value="1"/>
</dbReference>
<proteinExistence type="predicted"/>
<dbReference type="EMBL" id="CP038013">
    <property type="protein sequence ID" value="QBQ07559.1"/>
    <property type="molecule type" value="Genomic_DNA"/>
</dbReference>
<dbReference type="KEGG" id="sgq:SGLAD_v1c03600"/>